<comment type="caution">
    <text evidence="1">The sequence shown here is derived from an EMBL/GenBank/DDBJ whole genome shotgun (WGS) entry which is preliminary data.</text>
</comment>
<dbReference type="RefSeq" id="WP_172193252.1">
    <property type="nucleotide sequence ID" value="NZ_CAWPPK010000155.1"/>
</dbReference>
<accession>A0ABX2D756</accession>
<gene>
    <name evidence="1" type="ORF">E5S67_06285</name>
</gene>
<organism evidence="1 2">
    <name type="scientific">Microcoleus asticus IPMA8</name>
    <dbReference type="NCBI Taxonomy" id="2563858"/>
    <lineage>
        <taxon>Bacteria</taxon>
        <taxon>Bacillati</taxon>
        <taxon>Cyanobacteriota</taxon>
        <taxon>Cyanophyceae</taxon>
        <taxon>Oscillatoriophycideae</taxon>
        <taxon>Oscillatoriales</taxon>
        <taxon>Microcoleaceae</taxon>
        <taxon>Microcoleus</taxon>
        <taxon>Microcoleus asticus</taxon>
    </lineage>
</organism>
<evidence type="ECO:0000313" key="1">
    <source>
        <dbReference type="EMBL" id="NQE38500.1"/>
    </source>
</evidence>
<reference evidence="1 2" key="1">
    <citation type="journal article" date="2020" name="Sci. Rep.">
        <title>A novel cyanobacterial geosmin producer, revising GeoA distribution and dispersion patterns in Bacteria.</title>
        <authorList>
            <person name="Churro C."/>
            <person name="Semedo-Aguiar A.P."/>
            <person name="Silva A.D."/>
            <person name="Pereira-Leal J.B."/>
            <person name="Leite R.B."/>
        </authorList>
    </citation>
    <scope>NUCLEOTIDE SEQUENCE [LARGE SCALE GENOMIC DNA]</scope>
    <source>
        <strain evidence="1 2">IPMA8</strain>
    </source>
</reference>
<proteinExistence type="predicted"/>
<dbReference type="EMBL" id="SRRZ01000238">
    <property type="protein sequence ID" value="NQE38500.1"/>
    <property type="molecule type" value="Genomic_DNA"/>
</dbReference>
<dbReference type="Proteomes" id="UP000702425">
    <property type="component" value="Unassembled WGS sequence"/>
</dbReference>
<protein>
    <submittedName>
        <fullName evidence="1">Uncharacterized protein</fullName>
    </submittedName>
</protein>
<name>A0ABX2D756_9CYAN</name>
<evidence type="ECO:0000313" key="2">
    <source>
        <dbReference type="Proteomes" id="UP000702425"/>
    </source>
</evidence>
<sequence>MSGWGKVVSFDLGDGKKDIEFDDFPRCNFLCLGDVQILCSRVGRSHLDIRSDVTE</sequence>
<keyword evidence="2" id="KW-1185">Reference proteome</keyword>